<name>A0ACC0B374_CATRO</name>
<organism evidence="1 2">
    <name type="scientific">Catharanthus roseus</name>
    <name type="common">Madagascar periwinkle</name>
    <name type="synonym">Vinca rosea</name>
    <dbReference type="NCBI Taxonomy" id="4058"/>
    <lineage>
        <taxon>Eukaryota</taxon>
        <taxon>Viridiplantae</taxon>
        <taxon>Streptophyta</taxon>
        <taxon>Embryophyta</taxon>
        <taxon>Tracheophyta</taxon>
        <taxon>Spermatophyta</taxon>
        <taxon>Magnoliopsida</taxon>
        <taxon>eudicotyledons</taxon>
        <taxon>Gunneridae</taxon>
        <taxon>Pentapetalae</taxon>
        <taxon>asterids</taxon>
        <taxon>lamiids</taxon>
        <taxon>Gentianales</taxon>
        <taxon>Apocynaceae</taxon>
        <taxon>Rauvolfioideae</taxon>
        <taxon>Vinceae</taxon>
        <taxon>Catharanthinae</taxon>
        <taxon>Catharanthus</taxon>
    </lineage>
</organism>
<evidence type="ECO:0000313" key="2">
    <source>
        <dbReference type="Proteomes" id="UP001060085"/>
    </source>
</evidence>
<dbReference type="Proteomes" id="UP001060085">
    <property type="component" value="Linkage Group LG04"/>
</dbReference>
<reference evidence="2" key="1">
    <citation type="journal article" date="2023" name="Nat. Plants">
        <title>Single-cell RNA sequencing provides a high-resolution roadmap for understanding the multicellular compartmentation of specialized metabolism.</title>
        <authorList>
            <person name="Sun S."/>
            <person name="Shen X."/>
            <person name="Li Y."/>
            <person name="Li Y."/>
            <person name="Wang S."/>
            <person name="Li R."/>
            <person name="Zhang H."/>
            <person name="Shen G."/>
            <person name="Guo B."/>
            <person name="Wei J."/>
            <person name="Xu J."/>
            <person name="St-Pierre B."/>
            <person name="Chen S."/>
            <person name="Sun C."/>
        </authorList>
    </citation>
    <scope>NUCLEOTIDE SEQUENCE [LARGE SCALE GENOMIC DNA]</scope>
</reference>
<proteinExistence type="predicted"/>
<comment type="caution">
    <text evidence="1">The sequence shown here is derived from an EMBL/GenBank/DDBJ whole genome shotgun (WGS) entry which is preliminary data.</text>
</comment>
<accession>A0ACC0B374</accession>
<keyword evidence="2" id="KW-1185">Reference proteome</keyword>
<protein>
    <submittedName>
        <fullName evidence="1">Uncharacterized protein</fullName>
    </submittedName>
</protein>
<gene>
    <name evidence="1" type="ORF">M9H77_16942</name>
</gene>
<evidence type="ECO:0000313" key="1">
    <source>
        <dbReference type="EMBL" id="KAI5667089.1"/>
    </source>
</evidence>
<dbReference type="EMBL" id="CM044704">
    <property type="protein sequence ID" value="KAI5667089.1"/>
    <property type="molecule type" value="Genomic_DNA"/>
</dbReference>
<sequence length="502" mass="58133">MKANTYLIVNRYQKSRISDCRPYVILACKRGGSVRKRTKQIVHDVEEEVPMKRRGPYETKKCQIDNCSYTTGGTAARLTGEPLQQIEQFRKSHVPPRNILRFFREQDVGCALSAQKIYNVVAKIKKNIMQVQKGVTRSFIETVRRATYLYNIPLSETAGMSPTGKNFTVATAFMCNEQDTTYRWILQQIKHIYLIKDKEVVQRFVNSSWHKLINEIDEAEYRRKLEVLKSRVWTSEVLHFGVETTNRAESKHSVLKLWLSTCHGDLDTIFLNIDSVIESQIVEIKSSLEISKLKENHMILKKIWLEIKRASEISDDPQSKCGHYLRKSHGLPCACELYHRYQYLLPLVSEDVYIFWRKLEIGVDIPSVHERDLDSEMCDLTYLLEEISTGPISKVREVKAVISPVLPNDPCASMTTLPRLLLPRVDGRPIQQKEIRSTTVLSLYSNMNCTAGMLCIGFISDQQHFIQMREGCPLPPMQVQWQYHRDVSVSGWADPYYERFVE</sequence>